<sequence length="202" mass="23019">MSKMVLQNTHTLWDGHSQLEMTEMIQQYDDGSTKSLKREVLKARDSVVVLLYRQDTKKLVLTSQWRAPIVFRGDNQPVIEACAGNIDQKDFENHQQDVLAAAKAAAIREVEEETGWHIAELDYLYALYSCSGISTEKLYYFIASVDEKIQQGGGVREEGEDIAVLEVTLQEAIKKIEKGEIVDLKTVVLIHYIQLHLVDYFN</sequence>
<evidence type="ECO:0000256" key="7">
    <source>
        <dbReference type="ARBA" id="ARBA00032162"/>
    </source>
</evidence>
<dbReference type="PANTHER" id="PTHR11839:SF18">
    <property type="entry name" value="NUDIX HYDROLASE DOMAIN-CONTAINING PROTEIN"/>
    <property type="match status" value="1"/>
</dbReference>
<keyword evidence="11" id="KW-1185">Reference proteome</keyword>
<proteinExistence type="inferred from homology"/>
<evidence type="ECO:0000256" key="8">
    <source>
        <dbReference type="ARBA" id="ARBA00032272"/>
    </source>
</evidence>
<comment type="similarity">
    <text evidence="3">Belongs to the Nudix hydrolase family. NudK subfamily.</text>
</comment>
<dbReference type="RefSeq" id="WP_281463021.1">
    <property type="nucleotide sequence ID" value="NZ_JASBAN010000001.1"/>
</dbReference>
<dbReference type="Proteomes" id="UP001431775">
    <property type="component" value="Unassembled WGS sequence"/>
</dbReference>
<dbReference type="CDD" id="cd24157">
    <property type="entry name" value="NUDIX_GDPMK"/>
    <property type="match status" value="1"/>
</dbReference>
<evidence type="ECO:0000256" key="6">
    <source>
        <dbReference type="ARBA" id="ARBA00022801"/>
    </source>
</evidence>
<gene>
    <name evidence="10" type="ORF">QJV33_09040</name>
</gene>
<evidence type="ECO:0000256" key="2">
    <source>
        <dbReference type="ARBA" id="ARBA00001946"/>
    </source>
</evidence>
<dbReference type="InterPro" id="IPR015797">
    <property type="entry name" value="NUDIX_hydrolase-like_dom_sf"/>
</dbReference>
<evidence type="ECO:0000256" key="3">
    <source>
        <dbReference type="ARBA" id="ARBA00007275"/>
    </source>
</evidence>
<accession>A0ABT6QAS2</accession>
<keyword evidence="6 10" id="KW-0378">Hydrolase</keyword>
<evidence type="ECO:0000259" key="9">
    <source>
        <dbReference type="PROSITE" id="PS51462"/>
    </source>
</evidence>
<dbReference type="EMBL" id="JASBAN010000001">
    <property type="protein sequence ID" value="MDI2113415.1"/>
    <property type="molecule type" value="Genomic_DNA"/>
</dbReference>
<comment type="cofactor">
    <cofactor evidence="2">
        <name>Mg(2+)</name>
        <dbReference type="ChEBI" id="CHEBI:18420"/>
    </cofactor>
</comment>
<protein>
    <recommendedName>
        <fullName evidence="5">GDP-mannose pyrophosphatase</fullName>
    </recommendedName>
    <alternativeName>
        <fullName evidence="7">GDP-mannose hydrolase</fullName>
    </alternativeName>
    <alternativeName>
        <fullName evidence="8">GDPMK</fullName>
    </alternativeName>
</protein>
<feature type="domain" description="Nudix hydrolase" evidence="9">
    <location>
        <begin position="42"/>
        <end position="189"/>
    </location>
</feature>
<comment type="subunit">
    <text evidence="4">Homodimer.</text>
</comment>
<name>A0ABT6QAS2_9PROT</name>
<evidence type="ECO:0000256" key="4">
    <source>
        <dbReference type="ARBA" id="ARBA00011738"/>
    </source>
</evidence>
<reference evidence="10" key="1">
    <citation type="submission" date="2023-05" db="EMBL/GenBank/DDBJ databases">
        <title>Whole genome sequence of Commensalibacter sp.</title>
        <authorList>
            <person name="Charoenyingcharoen P."/>
            <person name="Yukphan P."/>
        </authorList>
    </citation>
    <scope>NUCLEOTIDE SEQUENCE</scope>
    <source>
        <strain evidence="10">TBRC 10068</strain>
    </source>
</reference>
<evidence type="ECO:0000313" key="11">
    <source>
        <dbReference type="Proteomes" id="UP001431775"/>
    </source>
</evidence>
<organism evidence="10 11">
    <name type="scientific">Commensalibacter nepenthis</name>
    <dbReference type="NCBI Taxonomy" id="3043872"/>
    <lineage>
        <taxon>Bacteria</taxon>
        <taxon>Pseudomonadati</taxon>
        <taxon>Pseudomonadota</taxon>
        <taxon>Alphaproteobacteria</taxon>
        <taxon>Acetobacterales</taxon>
        <taxon>Acetobacteraceae</taxon>
    </lineage>
</organism>
<comment type="catalytic activity">
    <reaction evidence="1">
        <text>GDP-alpha-D-mannose + H2O = alpha-D-mannose 1-phosphate + GMP + 2 H(+)</text>
        <dbReference type="Rhea" id="RHEA:27978"/>
        <dbReference type="ChEBI" id="CHEBI:15377"/>
        <dbReference type="ChEBI" id="CHEBI:15378"/>
        <dbReference type="ChEBI" id="CHEBI:57527"/>
        <dbReference type="ChEBI" id="CHEBI:58115"/>
        <dbReference type="ChEBI" id="CHEBI:58409"/>
    </reaction>
</comment>
<dbReference type="GO" id="GO:0016787">
    <property type="term" value="F:hydrolase activity"/>
    <property type="evidence" value="ECO:0007669"/>
    <property type="project" value="UniProtKB-KW"/>
</dbReference>
<evidence type="ECO:0000313" key="10">
    <source>
        <dbReference type="EMBL" id="MDI2113415.1"/>
    </source>
</evidence>
<dbReference type="SUPFAM" id="SSF55811">
    <property type="entry name" value="Nudix"/>
    <property type="match status" value="1"/>
</dbReference>
<dbReference type="PANTHER" id="PTHR11839">
    <property type="entry name" value="UDP/ADP-SUGAR PYROPHOSPHATASE"/>
    <property type="match status" value="1"/>
</dbReference>
<dbReference type="Gene3D" id="3.90.79.10">
    <property type="entry name" value="Nucleoside Triphosphate Pyrophosphohydrolase"/>
    <property type="match status" value="1"/>
</dbReference>
<dbReference type="InterPro" id="IPR004385">
    <property type="entry name" value="NDP_pyrophosphatase"/>
</dbReference>
<evidence type="ECO:0000256" key="5">
    <source>
        <dbReference type="ARBA" id="ARBA00016377"/>
    </source>
</evidence>
<dbReference type="Pfam" id="PF00293">
    <property type="entry name" value="NUDIX"/>
    <property type="match status" value="1"/>
</dbReference>
<dbReference type="InterPro" id="IPR000086">
    <property type="entry name" value="NUDIX_hydrolase_dom"/>
</dbReference>
<dbReference type="NCBIfam" id="TIGR00052">
    <property type="entry name" value="nudix-type nucleoside diphosphatase, YffH/AdpP family"/>
    <property type="match status" value="1"/>
</dbReference>
<comment type="caution">
    <text evidence="10">The sequence shown here is derived from an EMBL/GenBank/DDBJ whole genome shotgun (WGS) entry which is preliminary data.</text>
</comment>
<evidence type="ECO:0000256" key="1">
    <source>
        <dbReference type="ARBA" id="ARBA00000847"/>
    </source>
</evidence>
<dbReference type="PROSITE" id="PS51462">
    <property type="entry name" value="NUDIX"/>
    <property type="match status" value="1"/>
</dbReference>